<protein>
    <recommendedName>
        <fullName evidence="4">Tetratricopeptide repeat protein</fullName>
    </recommendedName>
</protein>
<evidence type="ECO:0000313" key="3">
    <source>
        <dbReference type="Proteomes" id="UP000035352"/>
    </source>
</evidence>
<keyword evidence="3" id="KW-1185">Reference proteome</keyword>
<dbReference type="KEGG" id="pbh:AAW51_1128"/>
<dbReference type="Gene3D" id="1.25.40.10">
    <property type="entry name" value="Tetratricopeptide repeat domain"/>
    <property type="match status" value="2"/>
</dbReference>
<keyword evidence="1" id="KW-0175">Coiled coil</keyword>
<dbReference type="InterPro" id="IPR036890">
    <property type="entry name" value="HATPase_C_sf"/>
</dbReference>
<sequence>MPQDLHRALPDLLQATEAALRRKDLSQAAAWSREAVHVARSQHAGDVALGTACLTAARVRYASFDYAESYGLALEASKLLGRSGKIRLEVQAMHICCVICIETGELVTAMDHARRALQQARAVGDHGSQAVLLHKQAVVFELMEEQEAAMRCLVEAVELFQRPPRRPADEFFARTHLAAACLAHAEKLSLQGDEAQAGAERERAVAVLPAVDYNADLAAISAWIVVKAKLGELESARRGALGYLKLIRRSGSTRHHLAHALLTLGEYHIHNGRPDKGVKRLQRAIGKLRLGSNRSQLALTEQRLTTVYAAAGQYAQALTWLRQARRDRSRMETEQNKLRGRMAALEREVERRRAEQQETLMHTQRLAVVGRLMADIYNALAGPITDVHHALETCAREVGNERNSPRLTATLGRVIQRVDEASGLARQLKMFSYRAAPQSMVVELNEALREAWQGVALWRRGAERRLVVCGDLRAQVRVDVQRLAVLLRILLIEADKVARTDAVSVCLTAGADTTRLQLVVEAPSGAAAEAGVGVTLCEEIAQEMGGRLCRAPLASGGVDFHLEFPSIAADAAVDW</sequence>
<dbReference type="InterPro" id="IPR011990">
    <property type="entry name" value="TPR-like_helical_dom_sf"/>
</dbReference>
<dbReference type="SUPFAM" id="SSF48452">
    <property type="entry name" value="TPR-like"/>
    <property type="match status" value="2"/>
</dbReference>
<dbReference type="STRING" id="413882.AAW51_1128"/>
<feature type="coiled-coil region" evidence="1">
    <location>
        <begin position="321"/>
        <end position="355"/>
    </location>
</feature>
<reference evidence="2 3" key="1">
    <citation type="submission" date="2015-05" db="EMBL/GenBank/DDBJ databases">
        <authorList>
            <person name="Tang B."/>
            <person name="Yu Y."/>
        </authorList>
    </citation>
    <scope>NUCLEOTIDE SEQUENCE [LARGE SCALE GENOMIC DNA]</scope>
    <source>
        <strain evidence="2 3">DSM 7029</strain>
    </source>
</reference>
<dbReference type="AlphaFoldDB" id="A0A0G3BEJ8"/>
<dbReference type="Proteomes" id="UP000035352">
    <property type="component" value="Chromosome"/>
</dbReference>
<dbReference type="SUPFAM" id="SSF55874">
    <property type="entry name" value="ATPase domain of HSP90 chaperone/DNA topoisomerase II/histidine kinase"/>
    <property type="match status" value="1"/>
</dbReference>
<name>A0A0G3BEJ8_9BURK</name>
<gene>
    <name evidence="2" type="ORF">AAW51_1128</name>
</gene>
<dbReference type="OrthoDB" id="9146958at2"/>
<evidence type="ECO:0000313" key="2">
    <source>
        <dbReference type="EMBL" id="AKJ27819.1"/>
    </source>
</evidence>
<proteinExistence type="predicted"/>
<dbReference type="Gene3D" id="1.10.287.130">
    <property type="match status" value="1"/>
</dbReference>
<evidence type="ECO:0008006" key="4">
    <source>
        <dbReference type="Google" id="ProtNLM"/>
    </source>
</evidence>
<organism evidence="2 3">
    <name type="scientific">Caldimonas brevitalea</name>
    <dbReference type="NCBI Taxonomy" id="413882"/>
    <lineage>
        <taxon>Bacteria</taxon>
        <taxon>Pseudomonadati</taxon>
        <taxon>Pseudomonadota</taxon>
        <taxon>Betaproteobacteria</taxon>
        <taxon>Burkholderiales</taxon>
        <taxon>Sphaerotilaceae</taxon>
        <taxon>Caldimonas</taxon>
    </lineage>
</organism>
<dbReference type="PATRIC" id="fig|413882.6.peg.1190"/>
<evidence type="ECO:0000256" key="1">
    <source>
        <dbReference type="SAM" id="Coils"/>
    </source>
</evidence>
<dbReference type="EMBL" id="CP011371">
    <property type="protein sequence ID" value="AKJ27819.1"/>
    <property type="molecule type" value="Genomic_DNA"/>
</dbReference>
<dbReference type="RefSeq" id="WP_047193821.1">
    <property type="nucleotide sequence ID" value="NZ_CP011371.1"/>
</dbReference>
<accession>A0A0G3BEJ8</accession>
<dbReference type="Gene3D" id="3.30.565.10">
    <property type="entry name" value="Histidine kinase-like ATPase, C-terminal domain"/>
    <property type="match status" value="1"/>
</dbReference>